<protein>
    <submittedName>
        <fullName evidence="2">Uncharacterized protein</fullName>
    </submittedName>
</protein>
<evidence type="ECO:0000313" key="2">
    <source>
        <dbReference type="EMBL" id="AXE33086.1"/>
    </source>
</evidence>
<dbReference type="EMBL" id="CP029554">
    <property type="protein sequence ID" value="AXE33086.1"/>
    <property type="molecule type" value="Genomic_DNA"/>
</dbReference>
<sequence>MTCLAGWSYGTAINNSLLPIIKTALARKWSASGHSNTWNGNYEGIPVSITFKPSQSAASIDSSQENALFVTVPFSGNAQSTNGSTVTFSGTFGLVVDLDTVSVQLSPSSATPDTWDEYLYLTDSTLTLAAPDISVSDNYIYPFSCIPSTATDTVYNALVASLQTAIAGFGNDSPIFLGTHTQSSDSNGKLSPATKAALMPIYTQFITLNYNSSTDAQLAALSTISGATPPTGDWQDTLISYGTFTQADGVNTIMAIADEALWSVVAQEGPTAISDKVTLSYNVSSGSPSVLTVTASPNPNGPSPWNIMSQFGWLFKTQTTLPGPDLDLILTISGAYTGTYEYDMAVALTENSDGTQTISTTWSSNGEIVTFNPGAPGPLTVEALISATVAAAFASVNPYLLLAALIEAILAATWYAILYEAMEKIGSRTPKDWQSKEISNKTFTFENITIGATLESIQINQGLIVGAALTYKTI</sequence>
<name>A0A344UCT8_9NEIS</name>
<dbReference type="AlphaFoldDB" id="A0A344UCT8"/>
<keyword evidence="1" id="KW-0812">Transmembrane</keyword>
<feature type="transmembrane region" description="Helical" evidence="1">
    <location>
        <begin position="399"/>
        <end position="418"/>
    </location>
</feature>
<gene>
    <name evidence="2" type="ORF">DK843_01430</name>
</gene>
<reference evidence="2 3" key="1">
    <citation type="submission" date="2018-05" db="EMBL/GenBank/DDBJ databases">
        <title>Genome sequencing, assembly and analysis of the novel insecticidal bacterium, Chromobacterium phragmitis.</title>
        <authorList>
            <person name="Sparks M.E."/>
            <person name="Blackburn M.B."/>
            <person name="Gundersen-Rindal D.E."/>
        </authorList>
    </citation>
    <scope>NUCLEOTIDE SEQUENCE [LARGE SCALE GENOMIC DNA]</scope>
    <source>
        <strain evidence="2">IIBBL 274-1</strain>
    </source>
</reference>
<dbReference type="Proteomes" id="UP000252038">
    <property type="component" value="Chromosome"/>
</dbReference>
<keyword evidence="1" id="KW-0472">Membrane</keyword>
<dbReference type="KEGG" id="chrb:DK843_01430"/>
<organism evidence="2 3">
    <name type="scientific">Chromobacterium phragmitis</name>
    <dbReference type="NCBI Taxonomy" id="2202141"/>
    <lineage>
        <taxon>Bacteria</taxon>
        <taxon>Pseudomonadati</taxon>
        <taxon>Pseudomonadota</taxon>
        <taxon>Betaproteobacteria</taxon>
        <taxon>Neisseriales</taxon>
        <taxon>Chromobacteriaceae</taxon>
        <taxon>Chromobacterium</taxon>
    </lineage>
</organism>
<evidence type="ECO:0000256" key="1">
    <source>
        <dbReference type="SAM" id="Phobius"/>
    </source>
</evidence>
<accession>A0A344UCT8</accession>
<dbReference type="RefSeq" id="WP_114072318.1">
    <property type="nucleotide sequence ID" value="NZ_CP029554.1"/>
</dbReference>
<evidence type="ECO:0000313" key="3">
    <source>
        <dbReference type="Proteomes" id="UP000252038"/>
    </source>
</evidence>
<keyword evidence="1" id="KW-1133">Transmembrane helix</keyword>
<proteinExistence type="predicted"/>